<dbReference type="Gene3D" id="1.10.510.10">
    <property type="entry name" value="Transferase(Phosphotransferase) domain 1"/>
    <property type="match status" value="1"/>
</dbReference>
<name>A0AAJ0HWY7_9PEZI</name>
<feature type="region of interest" description="Disordered" evidence="1">
    <location>
        <begin position="15"/>
        <end position="82"/>
    </location>
</feature>
<dbReference type="Pfam" id="PF06293">
    <property type="entry name" value="Kdo"/>
    <property type="match status" value="1"/>
</dbReference>
<proteinExistence type="predicted"/>
<organism evidence="3 4">
    <name type="scientific">Lasiosphaeria hispida</name>
    <dbReference type="NCBI Taxonomy" id="260671"/>
    <lineage>
        <taxon>Eukaryota</taxon>
        <taxon>Fungi</taxon>
        <taxon>Dikarya</taxon>
        <taxon>Ascomycota</taxon>
        <taxon>Pezizomycotina</taxon>
        <taxon>Sordariomycetes</taxon>
        <taxon>Sordariomycetidae</taxon>
        <taxon>Sordariales</taxon>
        <taxon>Lasiosphaeriaceae</taxon>
        <taxon>Lasiosphaeria</taxon>
    </lineage>
</organism>
<dbReference type="SUPFAM" id="SSF56112">
    <property type="entry name" value="Protein kinase-like (PK-like)"/>
    <property type="match status" value="1"/>
</dbReference>
<dbReference type="InterPro" id="IPR000719">
    <property type="entry name" value="Prot_kinase_dom"/>
</dbReference>
<dbReference type="Proteomes" id="UP001275084">
    <property type="component" value="Unassembled WGS sequence"/>
</dbReference>
<feature type="compositionally biased region" description="Low complexity" evidence="1">
    <location>
        <begin position="400"/>
        <end position="413"/>
    </location>
</feature>
<feature type="domain" description="Protein kinase" evidence="2">
    <location>
        <begin position="489"/>
        <end position="690"/>
    </location>
</feature>
<protein>
    <recommendedName>
        <fullName evidence="2">Protein kinase domain-containing protein</fullName>
    </recommendedName>
</protein>
<feature type="compositionally biased region" description="Polar residues" evidence="1">
    <location>
        <begin position="361"/>
        <end position="372"/>
    </location>
</feature>
<dbReference type="InterPro" id="IPR011009">
    <property type="entry name" value="Kinase-like_dom_sf"/>
</dbReference>
<feature type="compositionally biased region" description="Basic and acidic residues" evidence="1">
    <location>
        <begin position="68"/>
        <end position="82"/>
    </location>
</feature>
<reference evidence="3" key="2">
    <citation type="submission" date="2023-06" db="EMBL/GenBank/DDBJ databases">
        <authorList>
            <consortium name="Lawrence Berkeley National Laboratory"/>
            <person name="Haridas S."/>
            <person name="Hensen N."/>
            <person name="Bonometti L."/>
            <person name="Westerberg I."/>
            <person name="Brannstrom I.O."/>
            <person name="Guillou S."/>
            <person name="Cros-Aarteil S."/>
            <person name="Calhoun S."/>
            <person name="Kuo A."/>
            <person name="Mondo S."/>
            <person name="Pangilinan J."/>
            <person name="Riley R."/>
            <person name="Labutti K."/>
            <person name="Andreopoulos B."/>
            <person name="Lipzen A."/>
            <person name="Chen C."/>
            <person name="Yanf M."/>
            <person name="Daum C."/>
            <person name="Ng V."/>
            <person name="Clum A."/>
            <person name="Steindorff A."/>
            <person name="Ohm R."/>
            <person name="Martin F."/>
            <person name="Silar P."/>
            <person name="Natvig D."/>
            <person name="Lalanne C."/>
            <person name="Gautier V."/>
            <person name="Ament-Velasquez S.L."/>
            <person name="Kruys A."/>
            <person name="Hutchinson M.I."/>
            <person name="Powell A.J."/>
            <person name="Barry K."/>
            <person name="Miller A.N."/>
            <person name="Grigoriev I.V."/>
            <person name="Debuchy R."/>
            <person name="Gladieux P."/>
            <person name="Thoren M.H."/>
            <person name="Johannesson H."/>
        </authorList>
    </citation>
    <scope>NUCLEOTIDE SEQUENCE</scope>
    <source>
        <strain evidence="3">CBS 955.72</strain>
    </source>
</reference>
<reference evidence="3" key="1">
    <citation type="journal article" date="2023" name="Mol. Phylogenet. Evol.">
        <title>Genome-scale phylogeny and comparative genomics of the fungal order Sordariales.</title>
        <authorList>
            <person name="Hensen N."/>
            <person name="Bonometti L."/>
            <person name="Westerberg I."/>
            <person name="Brannstrom I.O."/>
            <person name="Guillou S."/>
            <person name="Cros-Aarteil S."/>
            <person name="Calhoun S."/>
            <person name="Haridas S."/>
            <person name="Kuo A."/>
            <person name="Mondo S."/>
            <person name="Pangilinan J."/>
            <person name="Riley R."/>
            <person name="LaButti K."/>
            <person name="Andreopoulos B."/>
            <person name="Lipzen A."/>
            <person name="Chen C."/>
            <person name="Yan M."/>
            <person name="Daum C."/>
            <person name="Ng V."/>
            <person name="Clum A."/>
            <person name="Steindorff A."/>
            <person name="Ohm R.A."/>
            <person name="Martin F."/>
            <person name="Silar P."/>
            <person name="Natvig D.O."/>
            <person name="Lalanne C."/>
            <person name="Gautier V."/>
            <person name="Ament-Velasquez S.L."/>
            <person name="Kruys A."/>
            <person name="Hutchinson M.I."/>
            <person name="Powell A.J."/>
            <person name="Barry K."/>
            <person name="Miller A.N."/>
            <person name="Grigoriev I.V."/>
            <person name="Debuchy R."/>
            <person name="Gladieux P."/>
            <person name="Hiltunen Thoren M."/>
            <person name="Johannesson H."/>
        </authorList>
    </citation>
    <scope>NUCLEOTIDE SEQUENCE</scope>
    <source>
        <strain evidence="3">CBS 955.72</strain>
    </source>
</reference>
<gene>
    <name evidence="3" type="ORF">B0T25DRAFT_576629</name>
</gene>
<dbReference type="AlphaFoldDB" id="A0AAJ0HWY7"/>
<dbReference type="PROSITE" id="PS50011">
    <property type="entry name" value="PROTEIN_KINASE_DOM"/>
    <property type="match status" value="1"/>
</dbReference>
<evidence type="ECO:0000313" key="3">
    <source>
        <dbReference type="EMBL" id="KAK3364358.1"/>
    </source>
</evidence>
<comment type="caution">
    <text evidence="3">The sequence shown here is derived from an EMBL/GenBank/DDBJ whole genome shotgun (WGS) entry which is preliminary data.</text>
</comment>
<dbReference type="GO" id="GO:0005524">
    <property type="term" value="F:ATP binding"/>
    <property type="evidence" value="ECO:0007669"/>
    <property type="project" value="InterPro"/>
</dbReference>
<dbReference type="EMBL" id="JAUIQD010000001">
    <property type="protein sequence ID" value="KAK3364358.1"/>
    <property type="molecule type" value="Genomic_DNA"/>
</dbReference>
<accession>A0AAJ0HWY7</accession>
<keyword evidence="4" id="KW-1185">Reference proteome</keyword>
<dbReference type="GO" id="GO:0004672">
    <property type="term" value="F:protein kinase activity"/>
    <property type="evidence" value="ECO:0007669"/>
    <property type="project" value="InterPro"/>
</dbReference>
<feature type="region of interest" description="Disordered" evidence="1">
    <location>
        <begin position="187"/>
        <end position="209"/>
    </location>
</feature>
<feature type="compositionally biased region" description="Basic residues" evidence="1">
    <location>
        <begin position="18"/>
        <end position="58"/>
    </location>
</feature>
<evidence type="ECO:0000259" key="2">
    <source>
        <dbReference type="PROSITE" id="PS50011"/>
    </source>
</evidence>
<evidence type="ECO:0000256" key="1">
    <source>
        <dbReference type="SAM" id="MobiDB-lite"/>
    </source>
</evidence>
<sequence length="690" mass="76996">MDLSYEELVSKLQEEQRLHKKKNAAAKKQSTARKKNASAKKRNVSAKKKNVSAKKKNHLFSQLNVEPNPDRRTSGDVTDPKGKTCPSTFKHWEDFPKLQQDLLDTLFSVFPPHKEAFPTTGFPLGPGESLRRHVIADHGATDYFLKTCVENPVEEIIAQLAGYNPTRNVLGIASEVTFKNHDRSYNATNTTQVPGQHPPQPTTPRPIGSMVRPDRICVRSIDQRAVYHIEYKPPHKLAPGNLRLGLRPMNVLDEVVNRTEIPKKATGEPYFKYYVERLAAAAAFVFLKVDWNDPGTVYFHLAELGFEAQEKLDLADVTFWSAVSQVLAFTLLALDEEPPRQDQLRGRKASATWNATFNSIFESTPSDCQSPPESAEWFPERLPSPLKRSPYPKRAKRDAGPSAAGRPSRRSPSTESSGDETQPPDTPSPNQSRRPGAAVRSSRRGEGEGEGEGTSSHRSRGGGTGAGQKRPSYCTQNCLLGLLRETLDNGFVRTGKQGARGVLFQVTLLEYGYTFVAKGTVAAFADNLEHEAAVYHRLASLQGVCVPVFLGDIDLRSINRMYYYGLDFDIVLLMFLSWAGESLAKLSAALGESHLAQELGRSVRALHRMGVAHTDVQIPNALWSGEKRRVMMIDFERAILRTPPRRALLQLSPSKKSRGLKRKSRPNVVTEFDHEVQNDIWAAKFMLRSY</sequence>
<evidence type="ECO:0000313" key="4">
    <source>
        <dbReference type="Proteomes" id="UP001275084"/>
    </source>
</evidence>
<feature type="region of interest" description="Disordered" evidence="1">
    <location>
        <begin position="361"/>
        <end position="470"/>
    </location>
</feature>